<dbReference type="SMART" id="SM00490">
    <property type="entry name" value="HELICc"/>
    <property type="match status" value="1"/>
</dbReference>
<accession>A0A0F9HK23</accession>
<dbReference type="AlphaFoldDB" id="A0A0F9HK23"/>
<dbReference type="PANTHER" id="PTHR47962">
    <property type="entry name" value="ATP-DEPENDENT HELICASE LHR-RELATED-RELATED"/>
    <property type="match status" value="1"/>
</dbReference>
<dbReference type="InterPro" id="IPR014001">
    <property type="entry name" value="Helicase_ATP-bd"/>
</dbReference>
<dbReference type="GO" id="GO:0003677">
    <property type="term" value="F:DNA binding"/>
    <property type="evidence" value="ECO:0007669"/>
    <property type="project" value="InterPro"/>
</dbReference>
<feature type="domain" description="Helicase ATP-binding" evidence="1">
    <location>
        <begin position="129"/>
        <end position="290"/>
    </location>
</feature>
<feature type="non-terminal residue" evidence="2">
    <location>
        <position position="451"/>
    </location>
</feature>
<organism evidence="2">
    <name type="scientific">marine sediment metagenome</name>
    <dbReference type="NCBI Taxonomy" id="412755"/>
    <lineage>
        <taxon>unclassified sequences</taxon>
        <taxon>metagenomes</taxon>
        <taxon>ecological metagenomes</taxon>
    </lineage>
</organism>
<dbReference type="InterPro" id="IPR027417">
    <property type="entry name" value="P-loop_NTPase"/>
</dbReference>
<dbReference type="InterPro" id="IPR049430">
    <property type="entry name" value="UvsW_N_sf"/>
</dbReference>
<gene>
    <name evidence="2" type="ORF">LCGC14_1693590</name>
</gene>
<protein>
    <recommendedName>
        <fullName evidence="1">Helicase ATP-binding domain-containing protein</fullName>
    </recommendedName>
</protein>
<dbReference type="Pfam" id="PF04851">
    <property type="entry name" value="ResIII"/>
    <property type="match status" value="1"/>
</dbReference>
<sequence>MDKICTLIIKDECNIKFDGLDPVVRREMVNALKFEVPGARYMPSVRMGRWDGKQSFCGVGGSSFINALPVLLPIVQEAGYQIEIEDQRSPFGVDFSEADITLFDGKVWPEGHELEGQPIILRDYQVECINHYLRDHQCVQEISTGAGKTILTAALSYIVEKETGGRTIVIVPNKDLVKQTEVDYLNVGLDVGIYYGDRKDIGLQHTICTWQSLNNLNKMGDIDGLNVIDAFLDGINCVIVDEAHLAKADILKNLLTGPLAHIPIRWGMTGTIPEHDFQEIALLVSIGETVNQLTAKELQELGHLAQCHVNIIQVQDKGGYKSYQEELKHLVTNPARMKYIAGAITKLCETGNTLVLVDRIKAGELLDDFLEDAIFLSGSDKVETRKKHYEEVAKTDNKIIVATYGIASTGINIPRIFNLVIIEPGKSYVKVIQSIGRGIRKAKDKDFVEIW</sequence>
<dbReference type="SUPFAM" id="SSF52540">
    <property type="entry name" value="P-loop containing nucleoside triphosphate hydrolases"/>
    <property type="match status" value="2"/>
</dbReference>
<dbReference type="InterPro" id="IPR001650">
    <property type="entry name" value="Helicase_C-like"/>
</dbReference>
<dbReference type="Pfam" id="PF00271">
    <property type="entry name" value="Helicase_C"/>
    <property type="match status" value="1"/>
</dbReference>
<dbReference type="GO" id="GO:0016887">
    <property type="term" value="F:ATP hydrolysis activity"/>
    <property type="evidence" value="ECO:0007669"/>
    <property type="project" value="TreeGrafter"/>
</dbReference>
<dbReference type="Gene3D" id="3.30.780.20">
    <property type="match status" value="1"/>
</dbReference>
<comment type="caution">
    <text evidence="2">The sequence shown here is derived from an EMBL/GenBank/DDBJ whole genome shotgun (WGS) entry which is preliminary data.</text>
</comment>
<dbReference type="EMBL" id="LAZR01014847">
    <property type="protein sequence ID" value="KKM15676.1"/>
    <property type="molecule type" value="Genomic_DNA"/>
</dbReference>
<dbReference type="PROSITE" id="PS51192">
    <property type="entry name" value="HELICASE_ATP_BIND_1"/>
    <property type="match status" value="1"/>
</dbReference>
<evidence type="ECO:0000259" key="1">
    <source>
        <dbReference type="PROSITE" id="PS51192"/>
    </source>
</evidence>
<dbReference type="InterPro" id="IPR052511">
    <property type="entry name" value="ATP-dep_Helicase"/>
</dbReference>
<name>A0A0F9HK23_9ZZZZ</name>
<dbReference type="Gene3D" id="3.40.50.300">
    <property type="entry name" value="P-loop containing nucleotide triphosphate hydrolases"/>
    <property type="match status" value="2"/>
</dbReference>
<dbReference type="PANTHER" id="PTHR47962:SF5">
    <property type="entry name" value="ATP-DEPENDENT HELICASE LHR-RELATED"/>
    <property type="match status" value="1"/>
</dbReference>
<dbReference type="SMART" id="SM00487">
    <property type="entry name" value="DEXDc"/>
    <property type="match status" value="1"/>
</dbReference>
<evidence type="ECO:0000313" key="2">
    <source>
        <dbReference type="EMBL" id="KKM15676.1"/>
    </source>
</evidence>
<proteinExistence type="predicted"/>
<reference evidence="2" key="1">
    <citation type="journal article" date="2015" name="Nature">
        <title>Complex archaea that bridge the gap between prokaryotes and eukaryotes.</title>
        <authorList>
            <person name="Spang A."/>
            <person name="Saw J.H."/>
            <person name="Jorgensen S.L."/>
            <person name="Zaremba-Niedzwiedzka K."/>
            <person name="Martijn J."/>
            <person name="Lind A.E."/>
            <person name="van Eijk R."/>
            <person name="Schleper C."/>
            <person name="Guy L."/>
            <person name="Ettema T.J."/>
        </authorList>
    </citation>
    <scope>NUCLEOTIDE SEQUENCE</scope>
</reference>
<dbReference type="GO" id="GO:0005524">
    <property type="term" value="F:ATP binding"/>
    <property type="evidence" value="ECO:0007669"/>
    <property type="project" value="InterPro"/>
</dbReference>
<dbReference type="InterPro" id="IPR006935">
    <property type="entry name" value="Helicase/UvrB_N"/>
</dbReference>